<dbReference type="Gramene" id="novel_model_160_5bd9a17a.1.5bd9b133">
    <property type="protein sequence ID" value="cds.novel_model_160_5bd9a17a.1.5bd9b133"/>
    <property type="gene ID" value="novel_gene_93_5bd9a17a"/>
</dbReference>
<dbReference type="Proteomes" id="UP000596661">
    <property type="component" value="Chromosome 2"/>
</dbReference>
<evidence type="ECO:0000256" key="5">
    <source>
        <dbReference type="ARBA" id="ARBA00022989"/>
    </source>
</evidence>
<keyword evidence="3 7" id="KW-0812">Transmembrane</keyword>
<dbReference type="PANTHER" id="PTHR20955">
    <property type="entry name" value="PROTEIN JAGUNAL HOMOLOG 1"/>
    <property type="match status" value="1"/>
</dbReference>
<reference evidence="8" key="1">
    <citation type="submission" date="2018-11" db="EMBL/GenBank/DDBJ databases">
        <authorList>
            <person name="Grassa J C."/>
        </authorList>
    </citation>
    <scope>NUCLEOTIDE SEQUENCE [LARGE SCALE GENOMIC DNA]</scope>
</reference>
<evidence type="ECO:0000256" key="3">
    <source>
        <dbReference type="ARBA" id="ARBA00022692"/>
    </source>
</evidence>
<proteinExistence type="inferred from homology"/>
<dbReference type="GO" id="GO:0016192">
    <property type="term" value="P:vesicle-mediated transport"/>
    <property type="evidence" value="ECO:0007669"/>
    <property type="project" value="TreeGrafter"/>
</dbReference>
<feature type="transmembrane region" description="Helical" evidence="7">
    <location>
        <begin position="37"/>
        <end position="54"/>
    </location>
</feature>
<keyword evidence="5 7" id="KW-1133">Transmembrane helix</keyword>
<feature type="transmembrane region" description="Helical" evidence="7">
    <location>
        <begin position="7"/>
        <end position="25"/>
    </location>
</feature>
<accession>A0A803QUP7</accession>
<sequence>MVPISPTAWSLNLAIIQIIGALYAVLRTSWEGGPNRIAISSTAVCLISLFIGDLGRRRSRANLLRFYMVASSIALIVSIYCVAKDNLTLQVIQDLSNWERHKFELLEISHAILGFSIQIFSVCTAVSLIQNMSPPKKAS</sequence>
<comment type="similarity">
    <text evidence="2">Belongs to the jagunal family.</text>
</comment>
<keyword evidence="9" id="KW-1185">Reference proteome</keyword>
<keyword evidence="4" id="KW-0256">Endoplasmic reticulum</keyword>
<evidence type="ECO:0000256" key="1">
    <source>
        <dbReference type="ARBA" id="ARBA00004477"/>
    </source>
</evidence>
<dbReference type="AlphaFoldDB" id="A0A803QUP7"/>
<dbReference type="GO" id="GO:0007029">
    <property type="term" value="P:endoplasmic reticulum organization"/>
    <property type="evidence" value="ECO:0007669"/>
    <property type="project" value="InterPro"/>
</dbReference>
<evidence type="ECO:0000256" key="7">
    <source>
        <dbReference type="SAM" id="Phobius"/>
    </source>
</evidence>
<keyword evidence="6 7" id="KW-0472">Membrane</keyword>
<evidence type="ECO:0000313" key="8">
    <source>
        <dbReference type="EnsemblPlants" id="cds.novel_model_160_5bd9a17a.1.5bd9b133"/>
    </source>
</evidence>
<comment type="subcellular location">
    <subcellularLocation>
        <location evidence="1">Endoplasmic reticulum membrane</location>
        <topology evidence="1">Multi-pass membrane protein</topology>
    </subcellularLocation>
</comment>
<evidence type="ECO:0000313" key="9">
    <source>
        <dbReference type="Proteomes" id="UP000596661"/>
    </source>
</evidence>
<reference evidence="8" key="2">
    <citation type="submission" date="2021-03" db="UniProtKB">
        <authorList>
            <consortium name="EnsemblPlants"/>
        </authorList>
    </citation>
    <scope>IDENTIFICATION</scope>
</reference>
<dbReference type="InterPro" id="IPR009787">
    <property type="entry name" value="Jagunal"/>
</dbReference>
<evidence type="ECO:0000256" key="2">
    <source>
        <dbReference type="ARBA" id="ARBA00008462"/>
    </source>
</evidence>
<feature type="transmembrane region" description="Helical" evidence="7">
    <location>
        <begin position="108"/>
        <end position="129"/>
    </location>
</feature>
<organism evidence="8 9">
    <name type="scientific">Cannabis sativa</name>
    <name type="common">Hemp</name>
    <name type="synonym">Marijuana</name>
    <dbReference type="NCBI Taxonomy" id="3483"/>
    <lineage>
        <taxon>Eukaryota</taxon>
        <taxon>Viridiplantae</taxon>
        <taxon>Streptophyta</taxon>
        <taxon>Embryophyta</taxon>
        <taxon>Tracheophyta</taxon>
        <taxon>Spermatophyta</taxon>
        <taxon>Magnoliopsida</taxon>
        <taxon>eudicotyledons</taxon>
        <taxon>Gunneridae</taxon>
        <taxon>Pentapetalae</taxon>
        <taxon>rosids</taxon>
        <taxon>fabids</taxon>
        <taxon>Rosales</taxon>
        <taxon>Cannabaceae</taxon>
        <taxon>Cannabis</taxon>
    </lineage>
</organism>
<dbReference type="PANTHER" id="PTHR20955:SF1">
    <property type="entry name" value="PROTEIN JAGUNAL HOMOLOG 1"/>
    <property type="match status" value="1"/>
</dbReference>
<evidence type="ECO:0000256" key="4">
    <source>
        <dbReference type="ARBA" id="ARBA00022824"/>
    </source>
</evidence>
<name>A0A803QUP7_CANSA</name>
<dbReference type="GO" id="GO:0005789">
    <property type="term" value="C:endoplasmic reticulum membrane"/>
    <property type="evidence" value="ECO:0007669"/>
    <property type="project" value="UniProtKB-SubCell"/>
</dbReference>
<feature type="transmembrane region" description="Helical" evidence="7">
    <location>
        <begin position="66"/>
        <end position="83"/>
    </location>
</feature>
<dbReference type="EnsemblPlants" id="novel_model_160_5bd9a17a.1.5bd9b133">
    <property type="protein sequence ID" value="cds.novel_model_160_5bd9a17a.1.5bd9b133"/>
    <property type="gene ID" value="novel_gene_93_5bd9a17a"/>
</dbReference>
<dbReference type="EMBL" id="UZAU01000091">
    <property type="status" value="NOT_ANNOTATED_CDS"/>
    <property type="molecule type" value="Genomic_DNA"/>
</dbReference>
<protein>
    <submittedName>
        <fullName evidence="8">Uncharacterized protein</fullName>
    </submittedName>
</protein>
<evidence type="ECO:0000256" key="6">
    <source>
        <dbReference type="ARBA" id="ARBA00023136"/>
    </source>
</evidence>